<organism evidence="7 8">
    <name type="scientific">Paenibacillus pectinilyticus</name>
    <dbReference type="NCBI Taxonomy" id="512399"/>
    <lineage>
        <taxon>Bacteria</taxon>
        <taxon>Bacillati</taxon>
        <taxon>Bacillota</taxon>
        <taxon>Bacilli</taxon>
        <taxon>Bacillales</taxon>
        <taxon>Paenibacillaceae</taxon>
        <taxon>Paenibacillus</taxon>
    </lineage>
</organism>
<keyword evidence="4" id="KW-0597">Phosphoprotein</keyword>
<dbReference type="InterPro" id="IPR011006">
    <property type="entry name" value="CheY-like_superfamily"/>
</dbReference>
<dbReference type="AlphaFoldDB" id="A0A1C0ZXS5"/>
<keyword evidence="3" id="KW-0804">Transcription</keyword>
<dbReference type="Pfam" id="PF00072">
    <property type="entry name" value="Response_reg"/>
    <property type="match status" value="1"/>
</dbReference>
<dbReference type="SMART" id="SM00342">
    <property type="entry name" value="HTH_ARAC"/>
    <property type="match status" value="1"/>
</dbReference>
<keyword evidence="1" id="KW-0805">Transcription regulation</keyword>
<dbReference type="PROSITE" id="PS01124">
    <property type="entry name" value="HTH_ARAC_FAMILY_2"/>
    <property type="match status" value="1"/>
</dbReference>
<dbReference type="SMART" id="SM00448">
    <property type="entry name" value="REC"/>
    <property type="match status" value="1"/>
</dbReference>
<feature type="domain" description="Response regulatory" evidence="6">
    <location>
        <begin position="3"/>
        <end position="120"/>
    </location>
</feature>
<evidence type="ECO:0000256" key="4">
    <source>
        <dbReference type="PROSITE-ProRule" id="PRU00169"/>
    </source>
</evidence>
<dbReference type="PROSITE" id="PS50110">
    <property type="entry name" value="RESPONSE_REGULATORY"/>
    <property type="match status" value="1"/>
</dbReference>
<dbReference type="InterPro" id="IPR018060">
    <property type="entry name" value="HTH_AraC"/>
</dbReference>
<gene>
    <name evidence="7" type="ORF">A8709_21540</name>
</gene>
<dbReference type="PRINTS" id="PR00032">
    <property type="entry name" value="HTHARAC"/>
</dbReference>
<dbReference type="EMBL" id="LYPC01000026">
    <property type="protein sequence ID" value="OCT12913.1"/>
    <property type="molecule type" value="Genomic_DNA"/>
</dbReference>
<dbReference type="Pfam" id="PF12833">
    <property type="entry name" value="HTH_18"/>
    <property type="match status" value="1"/>
</dbReference>
<dbReference type="SUPFAM" id="SSF52172">
    <property type="entry name" value="CheY-like"/>
    <property type="match status" value="1"/>
</dbReference>
<feature type="modified residue" description="4-aspartylphosphate" evidence="4">
    <location>
        <position position="55"/>
    </location>
</feature>
<dbReference type="GO" id="GO:0043565">
    <property type="term" value="F:sequence-specific DNA binding"/>
    <property type="evidence" value="ECO:0007669"/>
    <property type="project" value="InterPro"/>
</dbReference>
<dbReference type="SUPFAM" id="SSF46689">
    <property type="entry name" value="Homeodomain-like"/>
    <property type="match status" value="2"/>
</dbReference>
<evidence type="ECO:0000313" key="7">
    <source>
        <dbReference type="EMBL" id="OCT12913.1"/>
    </source>
</evidence>
<evidence type="ECO:0000256" key="3">
    <source>
        <dbReference type="ARBA" id="ARBA00023163"/>
    </source>
</evidence>
<dbReference type="Proteomes" id="UP000093309">
    <property type="component" value="Unassembled WGS sequence"/>
</dbReference>
<proteinExistence type="predicted"/>
<dbReference type="CDD" id="cd17536">
    <property type="entry name" value="REC_YesN-like"/>
    <property type="match status" value="1"/>
</dbReference>
<name>A0A1C0ZXS5_9BACL</name>
<feature type="domain" description="HTH araC/xylS-type" evidence="5">
    <location>
        <begin position="324"/>
        <end position="422"/>
    </location>
</feature>
<accession>A0A1C0ZXS5</accession>
<dbReference type="InterPro" id="IPR009057">
    <property type="entry name" value="Homeodomain-like_sf"/>
</dbReference>
<evidence type="ECO:0000259" key="6">
    <source>
        <dbReference type="PROSITE" id="PS50110"/>
    </source>
</evidence>
<reference evidence="8" key="1">
    <citation type="submission" date="2016-05" db="EMBL/GenBank/DDBJ databases">
        <title>Paenibacillus oryzae. sp. nov., isolated from the rice root.</title>
        <authorList>
            <person name="Zhang J."/>
            <person name="Zhang X."/>
        </authorList>
    </citation>
    <scope>NUCLEOTIDE SEQUENCE [LARGE SCALE GENOMIC DNA]</scope>
    <source>
        <strain evidence="8">KCTC13222</strain>
    </source>
</reference>
<dbReference type="GO" id="GO:0003700">
    <property type="term" value="F:DNA-binding transcription factor activity"/>
    <property type="evidence" value="ECO:0007669"/>
    <property type="project" value="InterPro"/>
</dbReference>
<dbReference type="InterPro" id="IPR001789">
    <property type="entry name" value="Sig_transdc_resp-reg_receiver"/>
</dbReference>
<evidence type="ECO:0000313" key="8">
    <source>
        <dbReference type="Proteomes" id="UP000093309"/>
    </source>
</evidence>
<dbReference type="PANTHER" id="PTHR43280:SF34">
    <property type="entry name" value="ARAC-FAMILY TRANSCRIPTIONAL REGULATOR"/>
    <property type="match status" value="1"/>
</dbReference>
<dbReference type="PANTHER" id="PTHR43280">
    <property type="entry name" value="ARAC-FAMILY TRANSCRIPTIONAL REGULATOR"/>
    <property type="match status" value="1"/>
</dbReference>
<dbReference type="InterPro" id="IPR020449">
    <property type="entry name" value="Tscrpt_reg_AraC-type_HTH"/>
</dbReference>
<evidence type="ECO:0000256" key="1">
    <source>
        <dbReference type="ARBA" id="ARBA00023015"/>
    </source>
</evidence>
<dbReference type="GO" id="GO:0000160">
    <property type="term" value="P:phosphorelay signal transduction system"/>
    <property type="evidence" value="ECO:0007669"/>
    <property type="project" value="InterPro"/>
</dbReference>
<comment type="caution">
    <text evidence="7">The sequence shown here is derived from an EMBL/GenBank/DDBJ whole genome shotgun (WGS) entry which is preliminary data.</text>
</comment>
<dbReference type="RefSeq" id="WP_065854904.1">
    <property type="nucleotide sequence ID" value="NZ_LYPC01000026.1"/>
</dbReference>
<keyword evidence="2" id="KW-0238">DNA-binding</keyword>
<sequence length="424" mass="49329">MSRILLVDDEIYAIEGLKYNLAWESLGFVEVLEAYNIDMAQKMITEHPIDIMICDIEMPNGNGLQLMEWVKSYYPSMVVVFLTCHSEFDYAKKALQLGVFDYIVKPVNFSELEEIIVKALEIRKKELGFEEIKETYEKFYPLWEVKKPLLIERIWQDYLDERISNDPVKMEGELQEVGLTISDHFTILPILISVEKWQREFSSRDEEVLEYACRNAAAELVIQQDSGLALQDHSGSNVIFIYSDGSKPLSLEDWRLRCETFIRACSEHFYCQVSCYIGNWATIQDLSRVYQDLIAMESNNVTLSNQAFMYQRQFGRKGEKTVIELVKAYIKENVTAEITREEIAASVHLNPAYLSRFYKKETGETLTDFITFERMKIAKELLTGTEDTISQIAVSLGYTHFSHFSKMFKRAYGMTPHDFRKLKN</sequence>
<evidence type="ECO:0000259" key="5">
    <source>
        <dbReference type="PROSITE" id="PS01124"/>
    </source>
</evidence>
<evidence type="ECO:0008006" key="9">
    <source>
        <dbReference type="Google" id="ProtNLM"/>
    </source>
</evidence>
<dbReference type="Gene3D" id="3.40.50.2300">
    <property type="match status" value="1"/>
</dbReference>
<evidence type="ECO:0000256" key="2">
    <source>
        <dbReference type="ARBA" id="ARBA00023125"/>
    </source>
</evidence>
<protein>
    <recommendedName>
        <fullName evidence="9">DNA-binding response regulator</fullName>
    </recommendedName>
</protein>
<dbReference type="Gene3D" id="1.10.10.60">
    <property type="entry name" value="Homeodomain-like"/>
    <property type="match status" value="2"/>
</dbReference>
<dbReference type="STRING" id="512399.A8709_21540"/>
<dbReference type="PROSITE" id="PS00041">
    <property type="entry name" value="HTH_ARAC_FAMILY_1"/>
    <property type="match status" value="1"/>
</dbReference>
<keyword evidence="8" id="KW-1185">Reference proteome</keyword>
<dbReference type="InterPro" id="IPR018062">
    <property type="entry name" value="HTH_AraC-typ_CS"/>
</dbReference>